<dbReference type="EMBL" id="CP037867">
    <property type="protein sequence ID" value="QBM30080.1"/>
    <property type="molecule type" value="Genomic_DNA"/>
</dbReference>
<keyword evidence="2" id="KW-1185">Reference proteome</keyword>
<name>A0A4P6X1U6_HYDPS</name>
<protein>
    <submittedName>
        <fullName evidence="1">Uncharacterized protein</fullName>
    </submittedName>
</protein>
<organism evidence="1 2">
    <name type="scientific">Hydrogenophaga pseudoflava</name>
    <name type="common">Pseudomonas carboxydoflava</name>
    <dbReference type="NCBI Taxonomy" id="47421"/>
    <lineage>
        <taxon>Bacteria</taxon>
        <taxon>Pseudomonadati</taxon>
        <taxon>Pseudomonadota</taxon>
        <taxon>Betaproteobacteria</taxon>
        <taxon>Burkholderiales</taxon>
        <taxon>Comamonadaceae</taxon>
        <taxon>Hydrogenophaga</taxon>
    </lineage>
</organism>
<evidence type="ECO:0000313" key="2">
    <source>
        <dbReference type="Proteomes" id="UP000293912"/>
    </source>
</evidence>
<gene>
    <name evidence="1" type="ORF">HPF_20475</name>
</gene>
<accession>A0A4P6X1U6</accession>
<dbReference type="RefSeq" id="WP_143434334.1">
    <property type="nucleotide sequence ID" value="NZ_CP037867.1"/>
</dbReference>
<reference evidence="1 2" key="1">
    <citation type="submission" date="2019-03" db="EMBL/GenBank/DDBJ databases">
        <authorList>
            <person name="Sebastian G."/>
            <person name="Baumann P."/>
            <person name="Ruckert C."/>
            <person name="Kalinowski J."/>
            <person name="Nebel B."/>
            <person name="Takors R."/>
            <person name="Blombach B."/>
        </authorList>
    </citation>
    <scope>NUCLEOTIDE SEQUENCE [LARGE SCALE GENOMIC DNA]</scope>
    <source>
        <strain evidence="1 2">DSM 1084</strain>
    </source>
</reference>
<dbReference type="KEGG" id="hpse:HPF_20475"/>
<dbReference type="Proteomes" id="UP000293912">
    <property type="component" value="Chromosome"/>
</dbReference>
<proteinExistence type="predicted"/>
<evidence type="ECO:0000313" key="1">
    <source>
        <dbReference type="EMBL" id="QBM30080.1"/>
    </source>
</evidence>
<sequence length="115" mass="12217">MRPQTRELFTESAYGALPQPDPRLAAAQAAQPTVEPPTFVETLGFPKGTPALPLALVLEDIRATAPGTRVNRLLAPGTLSRLFSQEAAAASYALAILSIVESPDFESTLARLRAC</sequence>
<dbReference type="AlphaFoldDB" id="A0A4P6X1U6"/>